<feature type="transmembrane region" description="Helical" evidence="1">
    <location>
        <begin position="102"/>
        <end position="118"/>
    </location>
</feature>
<evidence type="ECO:0000313" key="2">
    <source>
        <dbReference type="EMBL" id="MCO1659991.1"/>
    </source>
</evidence>
<organism evidence="2 3">
    <name type="scientific">Pseudonocardia humida</name>
    <dbReference type="NCBI Taxonomy" id="2800819"/>
    <lineage>
        <taxon>Bacteria</taxon>
        <taxon>Bacillati</taxon>
        <taxon>Actinomycetota</taxon>
        <taxon>Actinomycetes</taxon>
        <taxon>Pseudonocardiales</taxon>
        <taxon>Pseudonocardiaceae</taxon>
        <taxon>Pseudonocardia</taxon>
    </lineage>
</organism>
<accession>A0ABT1AAL0</accession>
<name>A0ABT1AAL0_9PSEU</name>
<dbReference type="EMBL" id="JAGSOV010000074">
    <property type="protein sequence ID" value="MCO1659991.1"/>
    <property type="molecule type" value="Genomic_DNA"/>
</dbReference>
<feature type="transmembrane region" description="Helical" evidence="1">
    <location>
        <begin position="78"/>
        <end position="96"/>
    </location>
</feature>
<keyword evidence="3" id="KW-1185">Reference proteome</keyword>
<evidence type="ECO:0000256" key="1">
    <source>
        <dbReference type="SAM" id="Phobius"/>
    </source>
</evidence>
<reference evidence="2" key="1">
    <citation type="submission" date="2021-04" db="EMBL/GenBank/DDBJ databases">
        <title>Pseudonocardia sp. nov., isolated from sandy soil of mangrove forest.</title>
        <authorList>
            <person name="Zan Z."/>
            <person name="Huang R."/>
            <person name="Liu W."/>
        </authorList>
    </citation>
    <scope>NUCLEOTIDE SEQUENCE</scope>
    <source>
        <strain evidence="2">S2-4</strain>
    </source>
</reference>
<dbReference type="RefSeq" id="WP_252445183.1">
    <property type="nucleotide sequence ID" value="NZ_JAGSOV010000074.1"/>
</dbReference>
<feature type="transmembrane region" description="Helical" evidence="1">
    <location>
        <begin position="47"/>
        <end position="66"/>
    </location>
</feature>
<gene>
    <name evidence="2" type="ORF">KDL28_33530</name>
</gene>
<feature type="transmembrane region" description="Helical" evidence="1">
    <location>
        <begin position="21"/>
        <end position="41"/>
    </location>
</feature>
<keyword evidence="1" id="KW-1133">Transmembrane helix</keyword>
<protein>
    <recommendedName>
        <fullName evidence="4">Signal transduction histidine kinase</fullName>
    </recommendedName>
</protein>
<sequence>MADQPLGRLLLRGVREAQSMILVAILLLLDLPSLLGSQAAYSPQWLGWLWYGLLVAVAAVDVVLGVRHRFWGRAAWPGALFVLAVSTAAAASLPTAELLGPAHYTFGVVGWFGLVIFVDHRVRHVVAFVVLHVAVTAVLLAWRGVLADEAVTLATVALGVGSFQFALMAATLVLRGMADRATEVAVAQAEVATQEAIAREVHADRKARYAALREAALPLLRGIADGALSPSDHVVQRAAAVEAARLRRLFSEHGDGATPLAAEVESLVDVVARRGVQVRYAARPLPVEPPPEVRRSLVEAISGVLLVTARTARVTVGGTGSDVTVSVVTDGDVGGPVRGAPDAEHVRTSTVVDGGRTWVEARWLIP</sequence>
<feature type="transmembrane region" description="Helical" evidence="1">
    <location>
        <begin position="125"/>
        <end position="145"/>
    </location>
</feature>
<proteinExistence type="predicted"/>
<keyword evidence="1" id="KW-0812">Transmembrane</keyword>
<dbReference type="Proteomes" id="UP001165283">
    <property type="component" value="Unassembled WGS sequence"/>
</dbReference>
<comment type="caution">
    <text evidence="2">The sequence shown here is derived from an EMBL/GenBank/DDBJ whole genome shotgun (WGS) entry which is preliminary data.</text>
</comment>
<evidence type="ECO:0008006" key="4">
    <source>
        <dbReference type="Google" id="ProtNLM"/>
    </source>
</evidence>
<evidence type="ECO:0000313" key="3">
    <source>
        <dbReference type="Proteomes" id="UP001165283"/>
    </source>
</evidence>
<feature type="transmembrane region" description="Helical" evidence="1">
    <location>
        <begin position="151"/>
        <end position="174"/>
    </location>
</feature>
<keyword evidence="1" id="KW-0472">Membrane</keyword>